<evidence type="ECO:0000313" key="1">
    <source>
        <dbReference type="EMBL" id="CAG2204044.1"/>
    </source>
</evidence>
<sequence>MCVIVTEIPDVDAIILDGAVIVNILKPRFCKTFEDYSKQVFLPHINNYLKSCSRIDVIWDEYRQDSLKASTRGKRGKGIRRRVQADSTIPGNWESFLRIDDNKTELFAYLAEQLLTLTPSVQTTVVSTKGSEVVCNKPDKNNGNLSPCNHEEADTRILQIAVKSGMQKIMIRTVDTDVVVIAVSAVHKLNITSLWMAFGVGKNFRYIPVHEIALFMGPSKSNALLFFHAFSGCDQVSSFSNRGKKTAWDTWLSFDAVTEDFKLLSDKPNEDCVNEAVLNIERFVVLMYDRTSECLGVDAARKNLFTRKGRSIENIPPSSAALHQHIKRAAYQAGFCWGQALVKLQETPSPSIWGWKRNKEGLWEPFWTSLQQASESCAELIKCGCKSEN</sequence>
<comment type="caution">
    <text evidence="1">The sequence shown here is derived from an EMBL/GenBank/DDBJ whole genome shotgun (WGS) entry which is preliminary data.</text>
</comment>
<dbReference type="OrthoDB" id="6121428at2759"/>
<organism evidence="1 2">
    <name type="scientific">Mytilus edulis</name>
    <name type="common">Blue mussel</name>
    <dbReference type="NCBI Taxonomy" id="6550"/>
    <lineage>
        <taxon>Eukaryota</taxon>
        <taxon>Metazoa</taxon>
        <taxon>Spiralia</taxon>
        <taxon>Lophotrochozoa</taxon>
        <taxon>Mollusca</taxon>
        <taxon>Bivalvia</taxon>
        <taxon>Autobranchia</taxon>
        <taxon>Pteriomorphia</taxon>
        <taxon>Mytilida</taxon>
        <taxon>Mytiloidea</taxon>
        <taxon>Mytilidae</taxon>
        <taxon>Mytilinae</taxon>
        <taxon>Mytilus</taxon>
    </lineage>
</organism>
<dbReference type="Proteomes" id="UP000683360">
    <property type="component" value="Unassembled WGS sequence"/>
</dbReference>
<keyword evidence="2" id="KW-1185">Reference proteome</keyword>
<protein>
    <submittedName>
        <fullName evidence="1">Uncharacterized protein</fullName>
    </submittedName>
</protein>
<dbReference type="EMBL" id="CAJPWZ010000935">
    <property type="protein sequence ID" value="CAG2204044.1"/>
    <property type="molecule type" value="Genomic_DNA"/>
</dbReference>
<gene>
    <name evidence="1" type="ORF">MEDL_18530</name>
</gene>
<dbReference type="PANTHER" id="PTHR46704:SF1">
    <property type="entry name" value="TELOMERE LENGTH REGULATION PROTEIN TEL2 HOMOLOG"/>
    <property type="match status" value="1"/>
</dbReference>
<reference evidence="1" key="1">
    <citation type="submission" date="2021-03" db="EMBL/GenBank/DDBJ databases">
        <authorList>
            <person name="Bekaert M."/>
        </authorList>
    </citation>
    <scope>NUCLEOTIDE SEQUENCE</scope>
</reference>
<proteinExistence type="predicted"/>
<evidence type="ECO:0000313" key="2">
    <source>
        <dbReference type="Proteomes" id="UP000683360"/>
    </source>
</evidence>
<accession>A0A8S3RB13</accession>
<name>A0A8S3RB13_MYTED</name>
<dbReference type="PANTHER" id="PTHR46704">
    <property type="entry name" value="CXC DOMAIN-CONTAINING PROTEIN-RELATED"/>
    <property type="match status" value="1"/>
</dbReference>
<dbReference type="AlphaFoldDB" id="A0A8S3RB13"/>